<evidence type="ECO:0000313" key="3">
    <source>
        <dbReference type="Proteomes" id="UP000015354"/>
    </source>
</evidence>
<organism evidence="2 3">
    <name type="scientific">Strigomonas culicis</name>
    <dbReference type="NCBI Taxonomy" id="28005"/>
    <lineage>
        <taxon>Eukaryota</taxon>
        <taxon>Discoba</taxon>
        <taxon>Euglenozoa</taxon>
        <taxon>Kinetoplastea</taxon>
        <taxon>Metakinetoplastina</taxon>
        <taxon>Trypanosomatida</taxon>
        <taxon>Trypanosomatidae</taxon>
        <taxon>Strigomonadinae</taxon>
        <taxon>Strigomonas</taxon>
    </lineage>
</organism>
<dbReference type="EMBL" id="ATMH01007549">
    <property type="protein sequence ID" value="EPY23691.1"/>
    <property type="molecule type" value="Genomic_DNA"/>
</dbReference>
<dbReference type="OrthoDB" id="278174at2759"/>
<dbReference type="Proteomes" id="UP000015354">
    <property type="component" value="Unassembled WGS sequence"/>
</dbReference>
<feature type="region of interest" description="Disordered" evidence="1">
    <location>
        <begin position="1"/>
        <end position="40"/>
    </location>
</feature>
<name>S9V9P5_9TRYP</name>
<evidence type="ECO:0000256" key="1">
    <source>
        <dbReference type="SAM" id="MobiDB-lite"/>
    </source>
</evidence>
<feature type="compositionally biased region" description="Basic and acidic residues" evidence="1">
    <location>
        <begin position="1"/>
        <end position="10"/>
    </location>
</feature>
<keyword evidence="3" id="KW-1185">Reference proteome</keyword>
<gene>
    <name evidence="2" type="ORF">STCU_07549</name>
</gene>
<accession>S9V9P5</accession>
<proteinExistence type="predicted"/>
<feature type="compositionally biased region" description="Basic and acidic residues" evidence="1">
    <location>
        <begin position="24"/>
        <end position="40"/>
    </location>
</feature>
<evidence type="ECO:0000313" key="2">
    <source>
        <dbReference type="EMBL" id="EPY23691.1"/>
    </source>
</evidence>
<comment type="caution">
    <text evidence="2">The sequence shown here is derived from an EMBL/GenBank/DDBJ whole genome shotgun (WGS) entry which is preliminary data.</text>
</comment>
<sequence>MSYRGDRRAPADASTFKPKKKQLRKEALKESPREQKREGALRQALANAFGEDGKRAARRESNEIDVYGKGAPTDRLQFGYSPSVLDEALEYHAQYAAADWVDARRRHYKTAILQQEPLVPLNCEPFASVLKLKKHWEGLSQFNADVGAGQVDMDHVDSVLDLLAAKQRTAM</sequence>
<dbReference type="AlphaFoldDB" id="S9V9P5"/>
<protein>
    <submittedName>
        <fullName evidence="2">Uncharacterized protein</fullName>
    </submittedName>
</protein>
<reference evidence="2 3" key="1">
    <citation type="journal article" date="2013" name="PLoS ONE">
        <title>Predicting the Proteins of Angomonas deanei, Strigomonas culicis and Their Respective Endosymbionts Reveals New Aspects of the Trypanosomatidae Family.</title>
        <authorList>
            <person name="Motta M.C."/>
            <person name="Martins A.C."/>
            <person name="de Souza S.S."/>
            <person name="Catta-Preta C.M."/>
            <person name="Silva R."/>
            <person name="Klein C.C."/>
            <person name="de Almeida L.G."/>
            <person name="de Lima Cunha O."/>
            <person name="Ciapina L.P."/>
            <person name="Brocchi M."/>
            <person name="Colabardini A.C."/>
            <person name="de Araujo Lima B."/>
            <person name="Machado C.R."/>
            <person name="de Almeida Soares C.M."/>
            <person name="Probst C.M."/>
            <person name="de Menezes C.B."/>
            <person name="Thompson C.E."/>
            <person name="Bartholomeu D.C."/>
            <person name="Gradia D.F."/>
            <person name="Pavoni D.P."/>
            <person name="Grisard E.C."/>
            <person name="Fantinatti-Garboggini F."/>
            <person name="Marchini F.K."/>
            <person name="Rodrigues-Luiz G.F."/>
            <person name="Wagner G."/>
            <person name="Goldman G.H."/>
            <person name="Fietto J.L."/>
            <person name="Elias M.C."/>
            <person name="Goldman M.H."/>
            <person name="Sagot M.F."/>
            <person name="Pereira M."/>
            <person name="Stoco P.H."/>
            <person name="de Mendonca-Neto R.P."/>
            <person name="Teixeira S.M."/>
            <person name="Maciel T.E."/>
            <person name="de Oliveira Mendes T.A."/>
            <person name="Urmenyi T.P."/>
            <person name="de Souza W."/>
            <person name="Schenkman S."/>
            <person name="de Vasconcelos A.T."/>
        </authorList>
    </citation>
    <scope>NUCLEOTIDE SEQUENCE [LARGE SCALE GENOMIC DNA]</scope>
</reference>